<organism evidence="2 3">
    <name type="scientific">Catenaria anguillulae PL171</name>
    <dbReference type="NCBI Taxonomy" id="765915"/>
    <lineage>
        <taxon>Eukaryota</taxon>
        <taxon>Fungi</taxon>
        <taxon>Fungi incertae sedis</taxon>
        <taxon>Blastocladiomycota</taxon>
        <taxon>Blastocladiomycetes</taxon>
        <taxon>Blastocladiales</taxon>
        <taxon>Catenariaceae</taxon>
        <taxon>Catenaria</taxon>
    </lineage>
</organism>
<comment type="caution">
    <text evidence="2">The sequence shown here is derived from an EMBL/GenBank/DDBJ whole genome shotgun (WGS) entry which is preliminary data.</text>
</comment>
<gene>
    <name evidence="2" type="ORF">BCR44DRAFT_1424130</name>
</gene>
<evidence type="ECO:0000313" key="2">
    <source>
        <dbReference type="EMBL" id="ORZ40964.1"/>
    </source>
</evidence>
<accession>A0A1Y2I417</accession>
<proteinExistence type="predicted"/>
<evidence type="ECO:0000313" key="3">
    <source>
        <dbReference type="Proteomes" id="UP000193411"/>
    </source>
</evidence>
<dbReference type="EMBL" id="MCFL01000002">
    <property type="protein sequence ID" value="ORZ40964.1"/>
    <property type="molecule type" value="Genomic_DNA"/>
</dbReference>
<name>A0A1Y2I417_9FUNG</name>
<reference evidence="2 3" key="1">
    <citation type="submission" date="2016-07" db="EMBL/GenBank/DDBJ databases">
        <title>Pervasive Adenine N6-methylation of Active Genes in Fungi.</title>
        <authorList>
            <consortium name="DOE Joint Genome Institute"/>
            <person name="Mondo S.J."/>
            <person name="Dannebaum R.O."/>
            <person name="Kuo R.C."/>
            <person name="Labutti K."/>
            <person name="Haridas S."/>
            <person name="Kuo A."/>
            <person name="Salamov A."/>
            <person name="Ahrendt S.R."/>
            <person name="Lipzen A."/>
            <person name="Sullivan W."/>
            <person name="Andreopoulos W.B."/>
            <person name="Clum A."/>
            <person name="Lindquist E."/>
            <person name="Daum C."/>
            <person name="Ramamoorthy G.K."/>
            <person name="Gryganskyi A."/>
            <person name="Culley D."/>
            <person name="Magnuson J.K."/>
            <person name="James T.Y."/>
            <person name="O'Malley M.A."/>
            <person name="Stajich J.E."/>
            <person name="Spatafora J.W."/>
            <person name="Visel A."/>
            <person name="Grigoriev I.V."/>
        </authorList>
    </citation>
    <scope>NUCLEOTIDE SEQUENCE [LARGE SCALE GENOMIC DNA]</scope>
    <source>
        <strain evidence="2 3">PL171</strain>
    </source>
</reference>
<dbReference type="Proteomes" id="UP000193411">
    <property type="component" value="Unassembled WGS sequence"/>
</dbReference>
<protein>
    <submittedName>
        <fullName evidence="2">Uncharacterized protein</fullName>
    </submittedName>
</protein>
<feature type="region of interest" description="Disordered" evidence="1">
    <location>
        <begin position="69"/>
        <end position="106"/>
    </location>
</feature>
<evidence type="ECO:0000256" key="1">
    <source>
        <dbReference type="SAM" id="MobiDB-lite"/>
    </source>
</evidence>
<feature type="compositionally biased region" description="Low complexity" evidence="1">
    <location>
        <begin position="92"/>
        <end position="106"/>
    </location>
</feature>
<dbReference type="AlphaFoldDB" id="A0A1Y2I417"/>
<sequence>MLSTRRNQHGTFPSTMRSATKARTVAVLVSMGVLAFVLVLLPAANGLPAAAAPVRLPARAGRYNRRIPSMQQQQQPNPQNPLGLPSDIAFDGNGSPSPADASSGSKAASTAKAKANALSLVLYPKQYFAGSPTHIELDPVLPGLASESASSPATDSKAPPPTVRHSACITLSDPLHVVHSAKLIDATHSAKLYAQPGCMADDAGFILDPSTGRPVKADGATLSLTASGHYLTLRKGRGFSGPLRSVRLCSEKEREKCH</sequence>
<feature type="compositionally biased region" description="Low complexity" evidence="1">
    <location>
        <begin position="71"/>
        <end position="81"/>
    </location>
</feature>
<keyword evidence="3" id="KW-1185">Reference proteome</keyword>